<evidence type="ECO:0000313" key="4">
    <source>
        <dbReference type="Proteomes" id="UP000323653"/>
    </source>
</evidence>
<name>A0A5C0VIJ5_9SPHI</name>
<evidence type="ECO:0000259" key="2">
    <source>
        <dbReference type="Pfam" id="PF14339"/>
    </source>
</evidence>
<keyword evidence="1" id="KW-0732">Signal</keyword>
<organism evidence="3 4">
    <name type="scientific">Pedobacter aquae</name>
    <dbReference type="NCBI Taxonomy" id="2605747"/>
    <lineage>
        <taxon>Bacteria</taxon>
        <taxon>Pseudomonadati</taxon>
        <taxon>Bacteroidota</taxon>
        <taxon>Sphingobacteriia</taxon>
        <taxon>Sphingobacteriales</taxon>
        <taxon>Sphingobacteriaceae</taxon>
        <taxon>Pedobacter</taxon>
    </lineage>
</organism>
<feature type="domain" description="DUF4394" evidence="2">
    <location>
        <begin position="357"/>
        <end position="562"/>
    </location>
</feature>
<dbReference type="RefSeq" id="WP_052176710.1">
    <property type="nucleotide sequence ID" value="NZ_CP043329.1"/>
</dbReference>
<dbReference type="PROSITE" id="PS51257">
    <property type="entry name" value="PROKAR_LIPOPROTEIN"/>
    <property type="match status" value="1"/>
</dbReference>
<evidence type="ECO:0000313" key="3">
    <source>
        <dbReference type="EMBL" id="QEK51652.1"/>
    </source>
</evidence>
<reference evidence="3 4" key="1">
    <citation type="submission" date="2019-08" db="EMBL/GenBank/DDBJ databases">
        <title>Pedobacter sp. nov., isolated from Han river, South Korea.</title>
        <authorList>
            <person name="Lee D.-H."/>
            <person name="Kim Y.-S."/>
            <person name="Hwang E.-M."/>
            <person name="Le Tran T.C."/>
            <person name="Cha C.-J."/>
        </authorList>
    </citation>
    <scope>NUCLEOTIDE SEQUENCE [LARGE SCALE GENOMIC DNA]</scope>
    <source>
        <strain evidence="3 4">CJ43</strain>
    </source>
</reference>
<accession>A0A5C0VIJ5</accession>
<protein>
    <submittedName>
        <fullName evidence="3">DUF4394 domain-containing protein</fullName>
    </submittedName>
</protein>
<dbReference type="AlphaFoldDB" id="A0A5C0VIJ5"/>
<feature type="signal peptide" evidence="1">
    <location>
        <begin position="1"/>
        <end position="27"/>
    </location>
</feature>
<feature type="chain" id="PRO_5022921189" evidence="1">
    <location>
        <begin position="28"/>
        <end position="578"/>
    </location>
</feature>
<dbReference type="InterPro" id="IPR025507">
    <property type="entry name" value="DUF4394"/>
</dbReference>
<dbReference type="Pfam" id="PF14339">
    <property type="entry name" value="DUF4394"/>
    <property type="match status" value="2"/>
</dbReference>
<sequence>MKMKLINSNIKILGLVALFISSMTSCKQEDELSINPNGVRPNVTFVGLTNTNTVSTGGQLIRYNASNVNQIVGAAVSISGLQTGESILAIDYRPATGILYGISNQSRLYILNPLNGNARAVNSTPFTPALATTVGIVAGFDFDPTLDFIRLITKTGQNYRLNPNDGTILATDGAINSVSDAVLVEAAYTNNLNGSNTTELYNLDLINARLYKQVPNTGALTTVGSLGIRPITINTDPTFSTAYNTNITNFRNSALAGFDIAPNGEALAVFTNQNGAAPAIPIGGITAGPPANPSSAVNAVPGNPTLFQINLATGKAIDLGVIPLPAPNNGVAATALIGLAIAPAPVGYAIDDANNNLLIFNLTKPEPVSKTISGLQANETIVGLDFRPLNGQLYALGNSSRVYVINPATGAATVVGTLPLVPLLSGTSFGFDFIPNADLIRIVSNTGQNLRVSPTTGLVSNIDAGINGSNSVTFSATAYNNNLLPSSNPVFFVMNTTTDSLYRINDAANGRVTRVGKLNVTADAANGFDVGAVSNTAYAILTKGTETRIYTINLSLGSANPGVVFPRKVRAFTVGLGF</sequence>
<feature type="domain" description="DUF4394" evidence="2">
    <location>
        <begin position="60"/>
        <end position="326"/>
    </location>
</feature>
<dbReference type="Proteomes" id="UP000323653">
    <property type="component" value="Chromosome"/>
</dbReference>
<keyword evidence="4" id="KW-1185">Reference proteome</keyword>
<dbReference type="KEGG" id="pej:FYC62_08250"/>
<proteinExistence type="predicted"/>
<gene>
    <name evidence="3" type="ORF">FYC62_08250</name>
</gene>
<evidence type="ECO:0000256" key="1">
    <source>
        <dbReference type="SAM" id="SignalP"/>
    </source>
</evidence>
<dbReference type="SUPFAM" id="SSF69322">
    <property type="entry name" value="Tricorn protease domain 2"/>
    <property type="match status" value="1"/>
</dbReference>
<dbReference type="EMBL" id="CP043329">
    <property type="protein sequence ID" value="QEK51652.1"/>
    <property type="molecule type" value="Genomic_DNA"/>
</dbReference>